<protein>
    <submittedName>
        <fullName evidence="2">Uncharacterized protein</fullName>
    </submittedName>
</protein>
<proteinExistence type="predicted"/>
<feature type="compositionally biased region" description="Basic and acidic residues" evidence="1">
    <location>
        <begin position="957"/>
        <end position="981"/>
    </location>
</feature>
<evidence type="ECO:0000313" key="2">
    <source>
        <dbReference type="EMBL" id="GEU65660.1"/>
    </source>
</evidence>
<feature type="compositionally biased region" description="Basic and acidic residues" evidence="1">
    <location>
        <begin position="141"/>
        <end position="154"/>
    </location>
</feature>
<gene>
    <name evidence="2" type="ORF">Tci_037638</name>
</gene>
<feature type="compositionally biased region" description="Polar residues" evidence="1">
    <location>
        <begin position="753"/>
        <end position="767"/>
    </location>
</feature>
<feature type="region of interest" description="Disordered" evidence="1">
    <location>
        <begin position="129"/>
        <end position="154"/>
    </location>
</feature>
<feature type="region of interest" description="Disordered" evidence="1">
    <location>
        <begin position="908"/>
        <end position="981"/>
    </location>
</feature>
<organism evidence="2">
    <name type="scientific">Tanacetum cinerariifolium</name>
    <name type="common">Dalmatian daisy</name>
    <name type="synonym">Chrysanthemum cinerariifolium</name>
    <dbReference type="NCBI Taxonomy" id="118510"/>
    <lineage>
        <taxon>Eukaryota</taxon>
        <taxon>Viridiplantae</taxon>
        <taxon>Streptophyta</taxon>
        <taxon>Embryophyta</taxon>
        <taxon>Tracheophyta</taxon>
        <taxon>Spermatophyta</taxon>
        <taxon>Magnoliopsida</taxon>
        <taxon>eudicotyledons</taxon>
        <taxon>Gunneridae</taxon>
        <taxon>Pentapetalae</taxon>
        <taxon>asterids</taxon>
        <taxon>campanulids</taxon>
        <taxon>Asterales</taxon>
        <taxon>Asteraceae</taxon>
        <taxon>Asteroideae</taxon>
        <taxon>Anthemideae</taxon>
        <taxon>Anthemidinae</taxon>
        <taxon>Tanacetum</taxon>
    </lineage>
</organism>
<name>A0A6L2LWJ6_TANCI</name>
<comment type="caution">
    <text evidence="2">The sequence shown here is derived from an EMBL/GenBank/DDBJ whole genome shotgun (WGS) entry which is preliminary data.</text>
</comment>
<feature type="compositionally biased region" description="Pro residues" evidence="1">
    <location>
        <begin position="307"/>
        <end position="335"/>
    </location>
</feature>
<accession>A0A6L2LWJ6</accession>
<feature type="region of interest" description="Disordered" evidence="1">
    <location>
        <begin position="736"/>
        <end position="767"/>
    </location>
</feature>
<feature type="region of interest" description="Disordered" evidence="1">
    <location>
        <begin position="288"/>
        <end position="341"/>
    </location>
</feature>
<dbReference type="AlphaFoldDB" id="A0A6L2LWJ6"/>
<feature type="non-terminal residue" evidence="2">
    <location>
        <position position="1"/>
    </location>
</feature>
<dbReference type="EMBL" id="BKCJ010005244">
    <property type="protein sequence ID" value="GEU65660.1"/>
    <property type="molecule type" value="Genomic_DNA"/>
</dbReference>
<feature type="compositionally biased region" description="Basic and acidic residues" evidence="1">
    <location>
        <begin position="736"/>
        <end position="750"/>
    </location>
</feature>
<sequence>FEGLSSWDLDKTTWGGRFKLFGTVPVCCRCTGKTSSKNQSKLLESQVSDKTGLGYDSQVFDKQVFDYEELHDHESDNSVPKSPENDRYKTCEGYHVVPPPYTRIVMPLKPDLVFNDAPTANETEIKSVPKQKEPSFVPTSEHMKTPRESVKKVEHPKQVENLRTNHQKSKVRMTHPHSNRNVVPIAVLTRSRLVSLNAARPVSTAVPQSAMKSPRPVKYVVNKVVVSEDVIRRDLRLDDADGVEYFSNERIFAELARMGYEKPPPKMTFYKAAGKVFSRVETPLFPSMLVPPQPQAAEEDEVEMPTTPTPPYPTNVPSPPLQDPTLTPPASPPQEQPTTTTEFSMSLLTTLMETCAILSKKITELEQDKHTQALEILKLKKRGKIEAIDTDEDITLVDVKTQVDMDAELQERIDQDVSVVEPTVFDDDEVTMTMDKKLIKMKAEKAKLFDEKMTQRAQVLQKQYDDTEENIDWNAIAKQIQEKHLDNIRKYQSLKKKPVSIAQARKNMIIYLKNMAGYKMEHFRGMTYDKVKYPIIDWEIHSEGSRTYWKIITVGEITEAYQSFEDMLKGFNKEDIVTLWNLVKEKFSSALPIVDKQKALWVELKRLFEPDADDVLWKLQRYMHYPITWKLYTNCGVHKVSSTTRMHDMFMLTKKDYPLSNRVMTLMLSAKLQVKEDSEMARDLVMKIFMEANKPKSRKFSFRIDSKSLNKVSILVVLDLSKVANPLYSLRDKDLLKSNDPQKSDGHKLQDTMGDTSAHTRTKTAQQTKIDGLEMRVKKLEKKHMPRTHKLKRLYKVGLTARVISSYDDESLDQEDTSKQGRIDAIDADENIALVSTHDDVSTQDNIVQDEGIEDVGKEEVDEVVTTAKMIIDVVVDAAQVTTAIADIPVSAAETIVTNAPTITAESKKTNVEVTQAPKRKGAMIQEPKETTTTKIASSQQPQESTKKAQAEITQEESSKREGDEPEQERSKKQKVEDDKESEELKNCLGIITDDGDDVTIDATPLSIKSLTIVDYKIYKEGKKSYIQIFIADGNSQMYLTFSKMLKIFDREDLEALWRIVKDRFVKTMQWITWIVS</sequence>
<feature type="compositionally biased region" description="Polar residues" evidence="1">
    <location>
        <begin position="933"/>
        <end position="944"/>
    </location>
</feature>
<reference evidence="2" key="1">
    <citation type="journal article" date="2019" name="Sci. Rep.">
        <title>Draft genome of Tanacetum cinerariifolium, the natural source of mosquito coil.</title>
        <authorList>
            <person name="Yamashiro T."/>
            <person name="Shiraishi A."/>
            <person name="Satake H."/>
            <person name="Nakayama K."/>
        </authorList>
    </citation>
    <scope>NUCLEOTIDE SEQUENCE</scope>
</reference>
<evidence type="ECO:0000256" key="1">
    <source>
        <dbReference type="SAM" id="MobiDB-lite"/>
    </source>
</evidence>